<reference evidence="2" key="2">
    <citation type="journal article" date="2008" name="Nucleic Acids Res.">
        <title>The rice annotation project database (RAP-DB): 2008 update.</title>
        <authorList>
            <consortium name="The rice annotation project (RAP)"/>
        </authorList>
    </citation>
    <scope>GENOME REANNOTATION</scope>
    <source>
        <strain evidence="2">cv. Nipponbare</strain>
    </source>
</reference>
<organism evidence="1 2">
    <name type="scientific">Oryza sativa subsp. japonica</name>
    <name type="common">Rice</name>
    <dbReference type="NCBI Taxonomy" id="39947"/>
    <lineage>
        <taxon>Eukaryota</taxon>
        <taxon>Viridiplantae</taxon>
        <taxon>Streptophyta</taxon>
        <taxon>Embryophyta</taxon>
        <taxon>Tracheophyta</taxon>
        <taxon>Spermatophyta</taxon>
        <taxon>Magnoliopsida</taxon>
        <taxon>Liliopsida</taxon>
        <taxon>Poales</taxon>
        <taxon>Poaceae</taxon>
        <taxon>BOP clade</taxon>
        <taxon>Oryzoideae</taxon>
        <taxon>Oryzeae</taxon>
        <taxon>Oryzinae</taxon>
        <taxon>Oryza</taxon>
        <taxon>Oryza sativa</taxon>
    </lineage>
</organism>
<evidence type="ECO:0000313" key="2">
    <source>
        <dbReference type="Proteomes" id="UP000000763"/>
    </source>
</evidence>
<protein>
    <submittedName>
        <fullName evidence="1">Uncharacterized protein</fullName>
    </submittedName>
</protein>
<dbReference type="AlphaFoldDB" id="Q6ZFE9"/>
<dbReference type="EMBL" id="AP004213">
    <property type="protein sequence ID" value="BAD09294.1"/>
    <property type="molecule type" value="Genomic_DNA"/>
</dbReference>
<dbReference type="Proteomes" id="UP000000763">
    <property type="component" value="Chromosome 8"/>
</dbReference>
<reference evidence="2" key="1">
    <citation type="journal article" date="2005" name="Nature">
        <title>The map-based sequence of the rice genome.</title>
        <authorList>
            <consortium name="International rice genome sequencing project (IRGSP)"/>
            <person name="Matsumoto T."/>
            <person name="Wu J."/>
            <person name="Kanamori H."/>
            <person name="Katayose Y."/>
            <person name="Fujisawa M."/>
            <person name="Namiki N."/>
            <person name="Mizuno H."/>
            <person name="Yamamoto K."/>
            <person name="Antonio B.A."/>
            <person name="Baba T."/>
            <person name="Sakata K."/>
            <person name="Nagamura Y."/>
            <person name="Aoki H."/>
            <person name="Arikawa K."/>
            <person name="Arita K."/>
            <person name="Bito T."/>
            <person name="Chiden Y."/>
            <person name="Fujitsuka N."/>
            <person name="Fukunaka R."/>
            <person name="Hamada M."/>
            <person name="Harada C."/>
            <person name="Hayashi A."/>
            <person name="Hijishita S."/>
            <person name="Honda M."/>
            <person name="Hosokawa S."/>
            <person name="Ichikawa Y."/>
            <person name="Idonuma A."/>
            <person name="Iijima M."/>
            <person name="Ikeda M."/>
            <person name="Ikeno M."/>
            <person name="Ito K."/>
            <person name="Ito S."/>
            <person name="Ito T."/>
            <person name="Ito Y."/>
            <person name="Ito Y."/>
            <person name="Iwabuchi A."/>
            <person name="Kamiya K."/>
            <person name="Karasawa W."/>
            <person name="Kurita K."/>
            <person name="Katagiri S."/>
            <person name="Kikuta A."/>
            <person name="Kobayashi H."/>
            <person name="Kobayashi N."/>
            <person name="Machita K."/>
            <person name="Maehara T."/>
            <person name="Masukawa M."/>
            <person name="Mizubayashi T."/>
            <person name="Mukai Y."/>
            <person name="Nagasaki H."/>
            <person name="Nagata Y."/>
            <person name="Naito S."/>
            <person name="Nakashima M."/>
            <person name="Nakama Y."/>
            <person name="Nakamichi Y."/>
            <person name="Nakamura M."/>
            <person name="Meguro A."/>
            <person name="Negishi M."/>
            <person name="Ohta I."/>
            <person name="Ohta T."/>
            <person name="Okamoto M."/>
            <person name="Ono N."/>
            <person name="Saji S."/>
            <person name="Sakaguchi M."/>
            <person name="Sakai K."/>
            <person name="Shibata M."/>
            <person name="Shimokawa T."/>
            <person name="Song J."/>
            <person name="Takazaki Y."/>
            <person name="Terasawa K."/>
            <person name="Tsugane M."/>
            <person name="Tsuji K."/>
            <person name="Ueda S."/>
            <person name="Waki K."/>
            <person name="Yamagata H."/>
            <person name="Yamamoto M."/>
            <person name="Yamamoto S."/>
            <person name="Yamane H."/>
            <person name="Yoshiki S."/>
            <person name="Yoshihara R."/>
            <person name="Yukawa K."/>
            <person name="Zhong H."/>
            <person name="Yano M."/>
            <person name="Yuan Q."/>
            <person name="Ouyang S."/>
            <person name="Liu J."/>
            <person name="Jones K.M."/>
            <person name="Gansberger K."/>
            <person name="Moffat K."/>
            <person name="Hill J."/>
            <person name="Bera J."/>
            <person name="Fadrosh D."/>
            <person name="Jin S."/>
            <person name="Johri S."/>
            <person name="Kim M."/>
            <person name="Overton L."/>
            <person name="Reardon M."/>
            <person name="Tsitrin T."/>
            <person name="Vuong H."/>
            <person name="Weaver B."/>
            <person name="Ciecko A."/>
            <person name="Tallon L."/>
            <person name="Jackson J."/>
            <person name="Pai G."/>
            <person name="Aken S.V."/>
            <person name="Utterback T."/>
            <person name="Reidmuller S."/>
            <person name="Feldblyum T."/>
            <person name="Hsiao J."/>
            <person name="Zismann V."/>
            <person name="Iobst S."/>
            <person name="de Vazeille A.R."/>
            <person name="Buell C.R."/>
            <person name="Ying K."/>
            <person name="Li Y."/>
            <person name="Lu T."/>
            <person name="Huang Y."/>
            <person name="Zhao Q."/>
            <person name="Feng Q."/>
            <person name="Zhang L."/>
            <person name="Zhu J."/>
            <person name="Weng Q."/>
            <person name="Mu J."/>
            <person name="Lu Y."/>
            <person name="Fan D."/>
            <person name="Liu Y."/>
            <person name="Guan J."/>
            <person name="Zhang Y."/>
            <person name="Yu S."/>
            <person name="Liu X."/>
            <person name="Zhang Y."/>
            <person name="Hong G."/>
            <person name="Han B."/>
            <person name="Choisne N."/>
            <person name="Demange N."/>
            <person name="Orjeda G."/>
            <person name="Samain S."/>
            <person name="Cattolico L."/>
            <person name="Pelletier E."/>
            <person name="Couloux A."/>
            <person name="Segurens B."/>
            <person name="Wincker P."/>
            <person name="D'Hont A."/>
            <person name="Scarpelli C."/>
            <person name="Weissenbach J."/>
            <person name="Salanoubat M."/>
            <person name="Quetier F."/>
            <person name="Yu Y."/>
            <person name="Kim H.R."/>
            <person name="Rambo T."/>
            <person name="Currie J."/>
            <person name="Collura K."/>
            <person name="Luo M."/>
            <person name="Yang T."/>
            <person name="Ammiraju J.S.S."/>
            <person name="Engler F."/>
            <person name="Soderlund C."/>
            <person name="Wing R.A."/>
            <person name="Palmer L.E."/>
            <person name="de la Bastide M."/>
            <person name="Spiegel L."/>
            <person name="Nascimento L."/>
            <person name="Zutavern T."/>
            <person name="O'Shaughnessy A."/>
            <person name="Dike S."/>
            <person name="Dedhia N."/>
            <person name="Preston R."/>
            <person name="Balija V."/>
            <person name="McCombie W.R."/>
            <person name="Chow T."/>
            <person name="Chen H."/>
            <person name="Chung M."/>
            <person name="Chen C."/>
            <person name="Shaw J."/>
            <person name="Wu H."/>
            <person name="Hsiao K."/>
            <person name="Chao Y."/>
            <person name="Chu M."/>
            <person name="Cheng C."/>
            <person name="Hour A."/>
            <person name="Lee P."/>
            <person name="Lin S."/>
            <person name="Lin Y."/>
            <person name="Liou J."/>
            <person name="Liu S."/>
            <person name="Hsing Y."/>
            <person name="Raghuvanshi S."/>
            <person name="Mohanty A."/>
            <person name="Bharti A.K."/>
            <person name="Gaur A."/>
            <person name="Gupta V."/>
            <person name="Kumar D."/>
            <person name="Ravi V."/>
            <person name="Vij S."/>
            <person name="Kapur A."/>
            <person name="Khurana P."/>
            <person name="Khurana P."/>
            <person name="Khurana J.P."/>
            <person name="Tyagi A.K."/>
            <person name="Gaikwad K."/>
            <person name="Singh A."/>
            <person name="Dalal V."/>
            <person name="Srivastava S."/>
            <person name="Dixit A."/>
            <person name="Pal A.K."/>
            <person name="Ghazi I.A."/>
            <person name="Yadav M."/>
            <person name="Pandit A."/>
            <person name="Bhargava A."/>
            <person name="Sureshbabu K."/>
            <person name="Batra K."/>
            <person name="Sharma T.R."/>
            <person name="Mohapatra T."/>
            <person name="Singh N.K."/>
            <person name="Messing J."/>
            <person name="Nelson A.B."/>
            <person name="Fuks G."/>
            <person name="Kavchok S."/>
            <person name="Keizer G."/>
            <person name="Linton E."/>
            <person name="Llaca V."/>
            <person name="Song R."/>
            <person name="Tanyolac B."/>
            <person name="Young S."/>
            <person name="Ho-Il K."/>
            <person name="Hahn J.H."/>
            <person name="Sangsakoo G."/>
            <person name="Vanavichit A."/>
            <person name="de Mattos Luiz.A.T."/>
            <person name="Zimmer P.D."/>
            <person name="Malone G."/>
            <person name="Dellagostin O."/>
            <person name="de Oliveira A.C."/>
            <person name="Bevan M."/>
            <person name="Bancroft I."/>
            <person name="Minx P."/>
            <person name="Cordum H."/>
            <person name="Wilson R."/>
            <person name="Cheng Z."/>
            <person name="Jin W."/>
            <person name="Jiang J."/>
            <person name="Leong S.A."/>
            <person name="Iwama H."/>
            <person name="Gojobori T."/>
            <person name="Itoh T."/>
            <person name="Niimura Y."/>
            <person name="Fujii Y."/>
            <person name="Habara T."/>
            <person name="Sakai H."/>
            <person name="Sato Y."/>
            <person name="Wilson G."/>
            <person name="Kumar K."/>
            <person name="McCouch S."/>
            <person name="Juretic N."/>
            <person name="Hoen D."/>
            <person name="Wright S."/>
            <person name="Bruskiewich R."/>
            <person name="Bureau T."/>
            <person name="Miyao A."/>
            <person name="Hirochika H."/>
            <person name="Nishikawa T."/>
            <person name="Kadowaki K."/>
            <person name="Sugiura M."/>
            <person name="Burr B."/>
            <person name="Sasaki T."/>
        </authorList>
    </citation>
    <scope>NUCLEOTIDE SEQUENCE [LARGE SCALE GENOMIC DNA]</scope>
    <source>
        <strain evidence="2">cv. Nipponbare</strain>
    </source>
</reference>
<evidence type="ECO:0000313" key="1">
    <source>
        <dbReference type="EMBL" id="BAD09294.1"/>
    </source>
</evidence>
<name>Q6ZFE9_ORYSJ</name>
<accession>Q6ZFE9</accession>
<sequence length="166" mass="17548">MATAGVDKPYWFEDTDDDGGVLSASSRRHLQELACHSPPLCPPPLCCARHLSALRCRRPLPVACASLLQPPPLSSAGRPLRSDLLRPESLVNVVSTSVADAVRASYQALPGSTIDDAMAKTVTDSAADRQGIRRRPAVHAALKQHLPALSIAPTATSSLPTMDIAP</sequence>
<gene>
    <name evidence="1" type="primary">OJ1111_H02.15</name>
</gene>
<proteinExistence type="predicted"/>